<protein>
    <submittedName>
        <fullName evidence="1">Uncharacterized protein</fullName>
    </submittedName>
</protein>
<keyword evidence="2" id="KW-1185">Reference proteome</keyword>
<dbReference type="STRING" id="68231.AQJ30_27515"/>
<dbReference type="RefSeq" id="WP_067239370.1">
    <property type="nucleotide sequence ID" value="NZ_KQ948560.1"/>
</dbReference>
<dbReference type="AlphaFoldDB" id="A0A101QRQ1"/>
<dbReference type="Proteomes" id="UP000053271">
    <property type="component" value="Unassembled WGS sequence"/>
</dbReference>
<gene>
    <name evidence="1" type="ORF">AQJ30_27515</name>
</gene>
<accession>A0A101QRQ1</accession>
<dbReference type="GeneID" id="91430167"/>
<sequence length="89" mass="9985">MTTRVLATITQADIERHREALCEWARANGIEPRDIAAAPGLTVEQVGERTVIVYWEFQRSAGALWVRRAARLRVPLPALGDHSKDHPES</sequence>
<reference evidence="1 2" key="1">
    <citation type="submission" date="2015-10" db="EMBL/GenBank/DDBJ databases">
        <title>Draft genome sequence of Streptomyces longwoodensis DSM 41677, type strain for the species Streptomyces longwoodensis.</title>
        <authorList>
            <person name="Ruckert C."/>
            <person name="Winkler A."/>
            <person name="Kalinowski J."/>
            <person name="Kampfer P."/>
            <person name="Glaeser S."/>
        </authorList>
    </citation>
    <scope>NUCLEOTIDE SEQUENCE [LARGE SCALE GENOMIC DNA]</scope>
    <source>
        <strain evidence="1 2">DSM 41677</strain>
    </source>
</reference>
<dbReference type="EMBL" id="LMWS01000035">
    <property type="protein sequence ID" value="KUN34820.1"/>
    <property type="molecule type" value="Genomic_DNA"/>
</dbReference>
<evidence type="ECO:0000313" key="2">
    <source>
        <dbReference type="Proteomes" id="UP000053271"/>
    </source>
</evidence>
<name>A0A101QRQ1_9ACTN</name>
<comment type="caution">
    <text evidence="1">The sequence shown here is derived from an EMBL/GenBank/DDBJ whole genome shotgun (WGS) entry which is preliminary data.</text>
</comment>
<organism evidence="1 2">
    <name type="scientific">Streptomyces longwoodensis</name>
    <dbReference type="NCBI Taxonomy" id="68231"/>
    <lineage>
        <taxon>Bacteria</taxon>
        <taxon>Bacillati</taxon>
        <taxon>Actinomycetota</taxon>
        <taxon>Actinomycetes</taxon>
        <taxon>Kitasatosporales</taxon>
        <taxon>Streptomycetaceae</taxon>
        <taxon>Streptomyces</taxon>
    </lineage>
</organism>
<evidence type="ECO:0000313" key="1">
    <source>
        <dbReference type="EMBL" id="KUN34820.1"/>
    </source>
</evidence>
<proteinExistence type="predicted"/>